<dbReference type="EC" id="1.11.1.-" evidence="5"/>
<name>A0AAI9YEJ3_9PEZI</name>
<protein>
    <recommendedName>
        <fullName evidence="5">Peroxidase</fullName>
        <ecNumber evidence="5">1.11.1.-</ecNumber>
    </recommendedName>
</protein>
<evidence type="ECO:0000256" key="3">
    <source>
        <dbReference type="ARBA" id="ARBA00023002"/>
    </source>
</evidence>
<keyword evidence="5" id="KW-0732">Signal</keyword>
<dbReference type="GO" id="GO:0020037">
    <property type="term" value="F:heme binding"/>
    <property type="evidence" value="ECO:0007669"/>
    <property type="project" value="UniProtKB-UniRule"/>
</dbReference>
<feature type="domain" description="Plant heme peroxidase family profile" evidence="6">
    <location>
        <begin position="120"/>
        <end position="237"/>
    </location>
</feature>
<dbReference type="Gene3D" id="1.10.520.10">
    <property type="match status" value="1"/>
</dbReference>
<dbReference type="PROSITE" id="PS50873">
    <property type="entry name" value="PEROXIDASE_4"/>
    <property type="match status" value="1"/>
</dbReference>
<keyword evidence="2" id="KW-0408">Iron</keyword>
<comment type="similarity">
    <text evidence="4">Belongs to the peroxidase family.</text>
</comment>
<evidence type="ECO:0000256" key="4">
    <source>
        <dbReference type="RuleBase" id="RU004241"/>
    </source>
</evidence>
<evidence type="ECO:0000313" key="7">
    <source>
        <dbReference type="EMBL" id="KAK1504299.1"/>
    </source>
</evidence>
<keyword evidence="2" id="KW-0479">Metal-binding</keyword>
<evidence type="ECO:0000256" key="2">
    <source>
        <dbReference type="ARBA" id="ARBA00022617"/>
    </source>
</evidence>
<evidence type="ECO:0000259" key="6">
    <source>
        <dbReference type="PROSITE" id="PS50873"/>
    </source>
</evidence>
<dbReference type="PANTHER" id="PTHR31356">
    <property type="entry name" value="THYLAKOID LUMENAL 29 KDA PROTEIN, CHLOROPLASTIC-RELATED"/>
    <property type="match status" value="1"/>
</dbReference>
<evidence type="ECO:0000313" key="8">
    <source>
        <dbReference type="Proteomes" id="UP001240678"/>
    </source>
</evidence>
<evidence type="ECO:0000256" key="1">
    <source>
        <dbReference type="ARBA" id="ARBA00022559"/>
    </source>
</evidence>
<keyword evidence="3 5" id="KW-0560">Oxidoreductase</keyword>
<keyword evidence="8" id="KW-1185">Reference proteome</keyword>
<dbReference type="Pfam" id="PF00141">
    <property type="entry name" value="peroxidase"/>
    <property type="match status" value="1"/>
</dbReference>
<feature type="chain" id="PRO_5042316044" description="Peroxidase" evidence="5">
    <location>
        <begin position="22"/>
        <end position="565"/>
    </location>
</feature>
<evidence type="ECO:0000256" key="5">
    <source>
        <dbReference type="RuleBase" id="RU363051"/>
    </source>
</evidence>
<dbReference type="InterPro" id="IPR010255">
    <property type="entry name" value="Haem_peroxidase_sf"/>
</dbReference>
<dbReference type="GO" id="GO:0046872">
    <property type="term" value="F:metal ion binding"/>
    <property type="evidence" value="ECO:0007669"/>
    <property type="project" value="UniProtKB-UniRule"/>
</dbReference>
<dbReference type="GO" id="GO:0000302">
    <property type="term" value="P:response to reactive oxygen species"/>
    <property type="evidence" value="ECO:0007669"/>
    <property type="project" value="TreeGrafter"/>
</dbReference>
<proteinExistence type="inferred from homology"/>
<dbReference type="GO" id="GO:0042744">
    <property type="term" value="P:hydrogen peroxide catabolic process"/>
    <property type="evidence" value="ECO:0007669"/>
    <property type="project" value="TreeGrafter"/>
</dbReference>
<sequence length="565" mass="61709">MWLARLLTFLVWALSSWESDGYVWPSRYDFLEDFLAIQSGATIFGFIVASCGNGQNNVGRQNSAEWIRAAFHDVATHDKGAGTGGLDASLMYELDRDENLGKAFNRTFADMSSFINPRASAADLLALSVVTAAAGCGGQKIPFRAGRIDAIMAGPPGVPKPEQSLESHRTTFHRAGFNDSDMVALVACGHTLGRVHGDENQHVTGGEMSNTNVVSFDNTPAAFDTAVVRGYLQNDGVNPLVFNHNDTLNSDKRIFGVDGNITMQAMVDSVTFQITCASVFERMINTVPDSVILSDPLELIDIKPYIDTLDLSNDGTAIIFKGRIRVRTTNRDPEGFGIAIDISQRNGQRTLIQTSRDRFQGGLSTGFFGESFAWFHFNTQLDPATGISGFNVQLTDLSTGQVETFDNGGTGGFPVTDGLIYAADRSCLDTNPGADGNMTLNVVAMVREDLLSAGSDVYLELTHRVHQQNIMLPRLQTESTPMVMGSAHIRGFVEFTRTIPLAANGWNTVFDIVLVTGDGELRSRREGIVKSILATGHYLEPTCTDWTFIRMYHVERLFDRSASLP</sequence>
<dbReference type="GO" id="GO:0034599">
    <property type="term" value="P:cellular response to oxidative stress"/>
    <property type="evidence" value="ECO:0007669"/>
    <property type="project" value="InterPro"/>
</dbReference>
<dbReference type="EMBL" id="MOOE01000035">
    <property type="protein sequence ID" value="KAK1504299.1"/>
    <property type="molecule type" value="Genomic_DNA"/>
</dbReference>
<dbReference type="GO" id="GO:0004601">
    <property type="term" value="F:peroxidase activity"/>
    <property type="evidence" value="ECO:0007669"/>
    <property type="project" value="UniProtKB-KW"/>
</dbReference>
<organism evidence="7 8">
    <name type="scientific">Colletotrichum costaricense</name>
    <dbReference type="NCBI Taxonomy" id="1209916"/>
    <lineage>
        <taxon>Eukaryota</taxon>
        <taxon>Fungi</taxon>
        <taxon>Dikarya</taxon>
        <taxon>Ascomycota</taxon>
        <taxon>Pezizomycotina</taxon>
        <taxon>Sordariomycetes</taxon>
        <taxon>Hypocreomycetidae</taxon>
        <taxon>Glomerellales</taxon>
        <taxon>Glomerellaceae</taxon>
        <taxon>Colletotrichum</taxon>
        <taxon>Colletotrichum acutatum species complex</taxon>
    </lineage>
</organism>
<keyword evidence="2" id="KW-0349">Heme</keyword>
<comment type="caution">
    <text evidence="7">The sequence shown here is derived from an EMBL/GenBank/DDBJ whole genome shotgun (WGS) entry which is preliminary data.</text>
</comment>
<dbReference type="PANTHER" id="PTHR31356:SF53">
    <property type="entry name" value="HEME PEROXIDASE"/>
    <property type="match status" value="1"/>
</dbReference>
<keyword evidence="1 5" id="KW-0575">Peroxidase</keyword>
<dbReference type="RefSeq" id="XP_060304392.1">
    <property type="nucleotide sequence ID" value="XM_060465027.1"/>
</dbReference>
<dbReference type="InterPro" id="IPR044831">
    <property type="entry name" value="Ccp1-like"/>
</dbReference>
<dbReference type="InterPro" id="IPR002016">
    <property type="entry name" value="Haem_peroxidase"/>
</dbReference>
<gene>
    <name evidence="7" type="ORF">CCOS01_16892</name>
</gene>
<dbReference type="AlphaFoldDB" id="A0AAI9YEJ3"/>
<dbReference type="PRINTS" id="PR00458">
    <property type="entry name" value="PEROXIDASE"/>
</dbReference>
<dbReference type="GeneID" id="85348574"/>
<dbReference type="SUPFAM" id="SSF48113">
    <property type="entry name" value="Heme-dependent peroxidases"/>
    <property type="match status" value="1"/>
</dbReference>
<feature type="signal peptide" evidence="5">
    <location>
        <begin position="1"/>
        <end position="21"/>
    </location>
</feature>
<dbReference type="Gene3D" id="1.10.420.10">
    <property type="entry name" value="Peroxidase, domain 2"/>
    <property type="match status" value="1"/>
</dbReference>
<dbReference type="Proteomes" id="UP001240678">
    <property type="component" value="Unassembled WGS sequence"/>
</dbReference>
<accession>A0AAI9YEJ3</accession>
<reference evidence="7 8" key="1">
    <citation type="submission" date="2016-10" db="EMBL/GenBank/DDBJ databases">
        <title>The genome sequence of Colletotrichum fioriniae PJ7.</title>
        <authorList>
            <person name="Baroncelli R."/>
        </authorList>
    </citation>
    <scope>NUCLEOTIDE SEQUENCE [LARGE SCALE GENOMIC DNA]</scope>
    <source>
        <strain evidence="7 8">IMI 309622</strain>
    </source>
</reference>